<gene>
    <name evidence="2" type="ORF">FB554_2247</name>
</gene>
<dbReference type="AlphaFoldDB" id="A0A542XE30"/>
<evidence type="ECO:0000313" key="3">
    <source>
        <dbReference type="Proteomes" id="UP000318336"/>
    </source>
</evidence>
<evidence type="ECO:0000256" key="1">
    <source>
        <dbReference type="SAM" id="Phobius"/>
    </source>
</evidence>
<comment type="caution">
    <text evidence="2">The sequence shown here is derived from an EMBL/GenBank/DDBJ whole genome shotgun (WGS) entry which is preliminary data.</text>
</comment>
<keyword evidence="1" id="KW-0472">Membrane</keyword>
<proteinExistence type="predicted"/>
<keyword evidence="1" id="KW-1133">Transmembrane helix</keyword>
<dbReference type="Proteomes" id="UP000318336">
    <property type="component" value="Unassembled WGS sequence"/>
</dbReference>
<keyword evidence="3" id="KW-1185">Reference proteome</keyword>
<reference evidence="2 3" key="1">
    <citation type="submission" date="2019-06" db="EMBL/GenBank/DDBJ databases">
        <title>Sequencing the genomes of 1000 actinobacteria strains.</title>
        <authorList>
            <person name="Klenk H.-P."/>
        </authorList>
    </citation>
    <scope>NUCLEOTIDE SEQUENCE [LARGE SCALE GENOMIC DNA]</scope>
    <source>
        <strain evidence="2 3">DSM 24617</strain>
    </source>
</reference>
<dbReference type="EMBL" id="VFOK01000001">
    <property type="protein sequence ID" value="TQL34089.1"/>
    <property type="molecule type" value="Genomic_DNA"/>
</dbReference>
<keyword evidence="1" id="KW-0812">Transmembrane</keyword>
<protein>
    <submittedName>
        <fullName evidence="2">Uncharacterized protein</fullName>
    </submittedName>
</protein>
<evidence type="ECO:0000313" key="2">
    <source>
        <dbReference type="EMBL" id="TQL34089.1"/>
    </source>
</evidence>
<organism evidence="2 3">
    <name type="scientific">Barrientosiimonas humi</name>
    <dbReference type="NCBI Taxonomy" id="999931"/>
    <lineage>
        <taxon>Bacteria</taxon>
        <taxon>Bacillati</taxon>
        <taxon>Actinomycetota</taxon>
        <taxon>Actinomycetes</taxon>
        <taxon>Micrococcales</taxon>
        <taxon>Dermacoccaceae</taxon>
        <taxon>Barrientosiimonas</taxon>
    </lineage>
</organism>
<accession>A0A542XE30</accession>
<sequence>MGQLIAALTFGTVAQFCTAPFAQVLNLTGHSLKLLGWDSLRILSAVASLCIPGILGASLVQTMLSYSLALSLVYLVLCALVLRAVQDPQTTQEEKIA</sequence>
<feature type="transmembrane region" description="Helical" evidence="1">
    <location>
        <begin position="67"/>
        <end position="85"/>
    </location>
</feature>
<feature type="transmembrane region" description="Helical" evidence="1">
    <location>
        <begin position="42"/>
        <end position="60"/>
    </location>
</feature>
<name>A0A542XE30_9MICO</name>